<dbReference type="Proteomes" id="UP001153069">
    <property type="component" value="Unassembled WGS sequence"/>
</dbReference>
<protein>
    <submittedName>
        <fullName evidence="3">Uncharacterized oxidoreductase C736.13</fullName>
    </submittedName>
</protein>
<dbReference type="InterPro" id="IPR002347">
    <property type="entry name" value="SDR_fam"/>
</dbReference>
<dbReference type="GO" id="GO:0016491">
    <property type="term" value="F:oxidoreductase activity"/>
    <property type="evidence" value="ECO:0007669"/>
    <property type="project" value="UniProtKB-KW"/>
</dbReference>
<dbReference type="AlphaFoldDB" id="A0A9N8HUU6"/>
<comment type="caution">
    <text evidence="3">The sequence shown here is derived from an EMBL/GenBank/DDBJ whole genome shotgun (WGS) entry which is preliminary data.</text>
</comment>
<proteinExistence type="predicted"/>
<gene>
    <name evidence="3" type="ORF">SEMRO_2169_G317360.1</name>
</gene>
<reference evidence="3" key="1">
    <citation type="submission" date="2020-06" db="EMBL/GenBank/DDBJ databases">
        <authorList>
            <consortium name="Plant Systems Biology data submission"/>
        </authorList>
    </citation>
    <scope>NUCLEOTIDE SEQUENCE</scope>
    <source>
        <strain evidence="3">D6</strain>
    </source>
</reference>
<dbReference type="PANTHER" id="PTHR43157">
    <property type="entry name" value="PHOSPHATIDYLINOSITOL-GLYCAN BIOSYNTHESIS CLASS F PROTEIN-RELATED"/>
    <property type="match status" value="1"/>
</dbReference>
<dbReference type="OrthoDB" id="10265294at2759"/>
<accession>A0A9N8HUU6</accession>
<keyword evidence="1" id="KW-0560">Oxidoreductase</keyword>
<dbReference type="PANTHER" id="PTHR43157:SF31">
    <property type="entry name" value="PHOSPHATIDYLINOSITOL-GLYCAN BIOSYNTHESIS CLASS F PROTEIN"/>
    <property type="match status" value="1"/>
</dbReference>
<organism evidence="3 4">
    <name type="scientific">Seminavis robusta</name>
    <dbReference type="NCBI Taxonomy" id="568900"/>
    <lineage>
        <taxon>Eukaryota</taxon>
        <taxon>Sar</taxon>
        <taxon>Stramenopiles</taxon>
        <taxon>Ochrophyta</taxon>
        <taxon>Bacillariophyta</taxon>
        <taxon>Bacillariophyceae</taxon>
        <taxon>Bacillariophycidae</taxon>
        <taxon>Naviculales</taxon>
        <taxon>Naviculaceae</taxon>
        <taxon>Seminavis</taxon>
    </lineage>
</organism>
<evidence type="ECO:0000313" key="3">
    <source>
        <dbReference type="EMBL" id="CAB9528188.1"/>
    </source>
</evidence>
<sequence>MTEPKVIWFPAFEEALPSLEGKTVAITGCTQGIGLIVAKSCVKKGAENVLLLNRSSERATKAEEEIKAFNANNEGGKKTNVETIPCDLQDFASVREAIASICAKYDALDVLCNNAGIALVPDKATKDGYCVQMQTNHLSHFLLVKDLFPLLQKATELRGEARIVHHTSGARRNAGTKPDSPGLEAPFLEKNGGNLGGDSPGWSGAMAKRYQQSKLANSAFSVALAKKLEGTNVKAVLAAPGITSTGMWGHALSKTQQASFGDRIMNAIMARLVQSGPDGAMPILRACFDPATENGDFFEPEKWSNAYGPAIKVEYDEKTANPENATLLWGKSEEAVGKFDI</sequence>
<evidence type="ECO:0000256" key="1">
    <source>
        <dbReference type="ARBA" id="ARBA00023002"/>
    </source>
</evidence>
<evidence type="ECO:0000256" key="2">
    <source>
        <dbReference type="SAM" id="MobiDB-lite"/>
    </source>
</evidence>
<dbReference type="SUPFAM" id="SSF51735">
    <property type="entry name" value="NAD(P)-binding Rossmann-fold domains"/>
    <property type="match status" value="1"/>
</dbReference>
<dbReference type="PRINTS" id="PR00081">
    <property type="entry name" value="GDHRDH"/>
</dbReference>
<feature type="region of interest" description="Disordered" evidence="2">
    <location>
        <begin position="168"/>
        <end position="194"/>
    </location>
</feature>
<dbReference type="EMBL" id="CAICTM010002167">
    <property type="protein sequence ID" value="CAB9528188.1"/>
    <property type="molecule type" value="Genomic_DNA"/>
</dbReference>
<dbReference type="Pfam" id="PF00106">
    <property type="entry name" value="adh_short"/>
    <property type="match status" value="1"/>
</dbReference>
<name>A0A9N8HUU6_9STRA</name>
<keyword evidence="4" id="KW-1185">Reference proteome</keyword>
<dbReference type="InterPro" id="IPR036291">
    <property type="entry name" value="NAD(P)-bd_dom_sf"/>
</dbReference>
<evidence type="ECO:0000313" key="4">
    <source>
        <dbReference type="Proteomes" id="UP001153069"/>
    </source>
</evidence>
<dbReference type="Gene3D" id="3.40.50.720">
    <property type="entry name" value="NAD(P)-binding Rossmann-like Domain"/>
    <property type="match status" value="1"/>
</dbReference>